<evidence type="ECO:0000259" key="14">
    <source>
        <dbReference type="Pfam" id="PF00561"/>
    </source>
</evidence>
<dbReference type="InterPro" id="IPR002410">
    <property type="entry name" value="Peptidase_S33"/>
</dbReference>
<evidence type="ECO:0000313" key="16">
    <source>
        <dbReference type="Proteomes" id="UP000252706"/>
    </source>
</evidence>
<dbReference type="PRINTS" id="PR00111">
    <property type="entry name" value="ABHYDROLASE"/>
</dbReference>
<name>A0A366WVV5_9RHOB</name>
<evidence type="ECO:0000256" key="8">
    <source>
        <dbReference type="ARBA" id="ARBA00022670"/>
    </source>
</evidence>
<evidence type="ECO:0000256" key="2">
    <source>
        <dbReference type="ARBA" id="ARBA00004496"/>
    </source>
</evidence>
<evidence type="ECO:0000256" key="12">
    <source>
        <dbReference type="PIRSR" id="PIRSR006431-1"/>
    </source>
</evidence>
<keyword evidence="6 11" id="KW-0031">Aminopeptidase</keyword>
<dbReference type="InterPro" id="IPR029058">
    <property type="entry name" value="AB_hydrolase_fold"/>
</dbReference>
<feature type="active site" description="Nucleophile" evidence="12">
    <location>
        <position position="120"/>
    </location>
</feature>
<evidence type="ECO:0000256" key="11">
    <source>
        <dbReference type="PIRNR" id="PIRNR006431"/>
    </source>
</evidence>
<feature type="active site" description="Proton donor" evidence="12">
    <location>
        <position position="302"/>
    </location>
</feature>
<evidence type="ECO:0000256" key="13">
    <source>
        <dbReference type="RuleBase" id="RU003421"/>
    </source>
</evidence>
<dbReference type="EC" id="3.4.11.5" evidence="4 11"/>
<dbReference type="SUPFAM" id="SSF53474">
    <property type="entry name" value="alpha/beta-Hydrolases"/>
    <property type="match status" value="1"/>
</dbReference>
<dbReference type="Proteomes" id="UP000252706">
    <property type="component" value="Unassembled WGS sequence"/>
</dbReference>
<protein>
    <recommendedName>
        <fullName evidence="5 11">Proline iminopeptidase</fullName>
        <shortName evidence="11">PIP</shortName>
        <ecNumber evidence="4 11">3.4.11.5</ecNumber>
    </recommendedName>
    <alternativeName>
        <fullName evidence="10 11">Prolyl aminopeptidase</fullName>
    </alternativeName>
</protein>
<evidence type="ECO:0000256" key="4">
    <source>
        <dbReference type="ARBA" id="ARBA00012568"/>
    </source>
</evidence>
<comment type="subcellular location">
    <subcellularLocation>
        <location evidence="2 11">Cytoplasm</location>
    </subcellularLocation>
</comment>
<dbReference type="STRING" id="1423144.Gal_03535"/>
<evidence type="ECO:0000256" key="1">
    <source>
        <dbReference type="ARBA" id="ARBA00001585"/>
    </source>
</evidence>
<dbReference type="GO" id="GO:0006508">
    <property type="term" value="P:proteolysis"/>
    <property type="evidence" value="ECO:0007669"/>
    <property type="project" value="UniProtKB-KW"/>
</dbReference>
<comment type="caution">
    <text evidence="15">The sequence shown here is derived from an EMBL/GenBank/DDBJ whole genome shotgun (WGS) entry which is preliminary data.</text>
</comment>
<keyword evidence="9 11" id="KW-0378">Hydrolase</keyword>
<sequence length="325" mass="36833">MDKYPDQKRAVQYLYPPIEPFDQRILDVGQGHRIYVEQCGNPNGVPVVVLHGGPGGGCSPAMRRYFDPTVYRVILFDQRGCGRSRPYASVEDNTTWHLVSDIETIRRTFDIEQWMVFGGSWGATLSLLYAQAHPDRVMHLILRGVFLMTQSELDWFYGGGAGKFWPETWARFANLIPENEHGNMIQAYHKRLFSGNMTEEIRYGRAWSAWENALASIHSNGSTGESPGEYARAFARLENHYFINDGFLEFDGRILANMGRISHIPGVIVQGRYDMICPPSSAWKLSELWPMSELKMVRNAGHALSEPGISAELVRAMDRIAEQVT</sequence>
<gene>
    <name evidence="15" type="primary">pip</name>
    <name evidence="15" type="ORF">DS909_13480</name>
</gene>
<accession>A0A366WVV5</accession>
<evidence type="ECO:0000256" key="10">
    <source>
        <dbReference type="ARBA" id="ARBA00029605"/>
    </source>
</evidence>
<comment type="similarity">
    <text evidence="3 11 13">Belongs to the peptidase S33 family.</text>
</comment>
<organism evidence="15 16">
    <name type="scientific">Phaeobacter gallaeciensis</name>
    <dbReference type="NCBI Taxonomy" id="60890"/>
    <lineage>
        <taxon>Bacteria</taxon>
        <taxon>Pseudomonadati</taxon>
        <taxon>Pseudomonadota</taxon>
        <taxon>Alphaproteobacteria</taxon>
        <taxon>Rhodobacterales</taxon>
        <taxon>Roseobacteraceae</taxon>
        <taxon>Phaeobacter</taxon>
    </lineage>
</organism>
<dbReference type="GO" id="GO:0004177">
    <property type="term" value="F:aminopeptidase activity"/>
    <property type="evidence" value="ECO:0007669"/>
    <property type="project" value="UniProtKB-UniRule"/>
</dbReference>
<dbReference type="AlphaFoldDB" id="A0A366WVV5"/>
<reference evidence="15 16" key="1">
    <citation type="submission" date="2018-07" db="EMBL/GenBank/DDBJ databases">
        <title>Modular assembly of carbohydrate-degrading microbial communities in the ocean.</title>
        <authorList>
            <person name="Enke T.N."/>
            <person name="Datta M.S."/>
            <person name="Schwartzman J.A."/>
            <person name="Cermak N."/>
            <person name="Schmitz D.A."/>
            <person name="Barrere J."/>
            <person name="Cordero O.X."/>
        </authorList>
    </citation>
    <scope>NUCLEOTIDE SEQUENCE [LARGE SCALE GENOMIC DNA]</scope>
    <source>
        <strain evidence="15 16">C3M10</strain>
    </source>
</reference>
<evidence type="ECO:0000313" key="15">
    <source>
        <dbReference type="EMBL" id="RBW54034.1"/>
    </source>
</evidence>
<dbReference type="EMBL" id="QOCE01000033">
    <property type="protein sequence ID" value="RBW54034.1"/>
    <property type="molecule type" value="Genomic_DNA"/>
</dbReference>
<dbReference type="PIRSF" id="PIRSF006431">
    <property type="entry name" value="Pept_S33"/>
    <property type="match status" value="1"/>
</dbReference>
<dbReference type="GO" id="GO:0005737">
    <property type="term" value="C:cytoplasm"/>
    <property type="evidence" value="ECO:0007669"/>
    <property type="project" value="UniProtKB-SubCell"/>
</dbReference>
<evidence type="ECO:0000256" key="9">
    <source>
        <dbReference type="ARBA" id="ARBA00022801"/>
    </source>
</evidence>
<keyword evidence="8 11" id="KW-0645">Protease</keyword>
<dbReference type="PRINTS" id="PR00793">
    <property type="entry name" value="PROAMNOPTASE"/>
</dbReference>
<proteinExistence type="inferred from homology"/>
<evidence type="ECO:0000256" key="6">
    <source>
        <dbReference type="ARBA" id="ARBA00022438"/>
    </source>
</evidence>
<keyword evidence="7 11" id="KW-0963">Cytoplasm</keyword>
<dbReference type="PANTHER" id="PTHR43722">
    <property type="entry name" value="PROLINE IMINOPEPTIDASE"/>
    <property type="match status" value="1"/>
</dbReference>
<evidence type="ECO:0000256" key="7">
    <source>
        <dbReference type="ARBA" id="ARBA00022490"/>
    </source>
</evidence>
<dbReference type="Gene3D" id="3.40.50.1820">
    <property type="entry name" value="alpha/beta hydrolase"/>
    <property type="match status" value="1"/>
</dbReference>
<dbReference type="Pfam" id="PF00561">
    <property type="entry name" value="Abhydrolase_1"/>
    <property type="match status" value="1"/>
</dbReference>
<dbReference type="RefSeq" id="WP_113823978.1">
    <property type="nucleotide sequence ID" value="NZ_QOCE01000033.1"/>
</dbReference>
<feature type="domain" description="AB hydrolase-1" evidence="14">
    <location>
        <begin position="46"/>
        <end position="304"/>
    </location>
</feature>
<dbReference type="InterPro" id="IPR005944">
    <property type="entry name" value="Pro_iminopeptidase"/>
</dbReference>
<dbReference type="NCBIfam" id="TIGR01249">
    <property type="entry name" value="pro_imino_pep_1"/>
    <property type="match status" value="1"/>
</dbReference>
<comment type="catalytic activity">
    <reaction evidence="1 11 13">
        <text>Release of N-terminal proline from a peptide.</text>
        <dbReference type="EC" id="3.4.11.5"/>
    </reaction>
</comment>
<dbReference type="InterPro" id="IPR000073">
    <property type="entry name" value="AB_hydrolase_1"/>
</dbReference>
<dbReference type="PANTHER" id="PTHR43722:SF1">
    <property type="entry name" value="PROLINE IMINOPEPTIDASE"/>
    <property type="match status" value="1"/>
</dbReference>
<evidence type="ECO:0000256" key="3">
    <source>
        <dbReference type="ARBA" id="ARBA00010088"/>
    </source>
</evidence>
<dbReference type="OrthoDB" id="9796770at2"/>
<evidence type="ECO:0000256" key="5">
    <source>
        <dbReference type="ARBA" id="ARBA00021843"/>
    </source>
</evidence>
<feature type="active site" evidence="12">
    <location>
        <position position="274"/>
    </location>
</feature>